<sequence>MSWYVLYTKSRNEKKVAELLTRKGIEVYCPLQEEVRQWSDRKKKVKLPVFRSYVFVRLDHYKEESVPVLMTPGAVRFLWWLGKPGVVRDTEIQAIRHFLMEHTGSEITVELHQGEKVSITTGPFREQEGTLVAIQGSKAILYIDSLGIRLKAELPVAVLQPKK</sequence>
<evidence type="ECO:0000256" key="1">
    <source>
        <dbReference type="ARBA" id="ARBA00022814"/>
    </source>
</evidence>
<feature type="domain" description="NusG-like N-terminal" evidence="4">
    <location>
        <begin position="1"/>
        <end position="99"/>
    </location>
</feature>
<dbReference type="SMART" id="SM00738">
    <property type="entry name" value="NGN"/>
    <property type="match status" value="1"/>
</dbReference>
<dbReference type="PANTHER" id="PTHR30265">
    <property type="entry name" value="RHO-INTERACTING TRANSCRIPTION TERMINATION FACTOR NUSG"/>
    <property type="match status" value="1"/>
</dbReference>
<reference evidence="6" key="1">
    <citation type="journal article" date="2019" name="Int. J. Syst. Evol. Microbiol.">
        <title>The Global Catalogue of Microorganisms (GCM) 10K type strain sequencing project: providing services to taxonomists for standard genome sequencing and annotation.</title>
        <authorList>
            <consortium name="The Broad Institute Genomics Platform"/>
            <consortium name="The Broad Institute Genome Sequencing Center for Infectious Disease"/>
            <person name="Wu L."/>
            <person name="Ma J."/>
        </authorList>
    </citation>
    <scope>NUCLEOTIDE SEQUENCE [LARGE SCALE GENOMIC DNA]</scope>
    <source>
        <strain evidence="6">JCM 17664</strain>
    </source>
</reference>
<evidence type="ECO:0000259" key="4">
    <source>
        <dbReference type="SMART" id="SM00738"/>
    </source>
</evidence>
<dbReference type="RefSeq" id="WP_344978896.1">
    <property type="nucleotide sequence ID" value="NZ_BAABFN010000004.1"/>
</dbReference>
<comment type="caution">
    <text evidence="5">The sequence shown here is derived from an EMBL/GenBank/DDBJ whole genome shotgun (WGS) entry which is preliminary data.</text>
</comment>
<name>A0ABP8FUT8_9BACT</name>
<dbReference type="InterPro" id="IPR036735">
    <property type="entry name" value="NGN_dom_sf"/>
</dbReference>
<dbReference type="EMBL" id="BAABFN010000004">
    <property type="protein sequence ID" value="GAA4311436.1"/>
    <property type="molecule type" value="Genomic_DNA"/>
</dbReference>
<dbReference type="Proteomes" id="UP001501207">
    <property type="component" value="Unassembled WGS sequence"/>
</dbReference>
<keyword evidence="1" id="KW-0889">Transcription antitermination</keyword>
<evidence type="ECO:0000256" key="2">
    <source>
        <dbReference type="ARBA" id="ARBA00023015"/>
    </source>
</evidence>
<dbReference type="Pfam" id="PF02357">
    <property type="entry name" value="NusG"/>
    <property type="match status" value="1"/>
</dbReference>
<proteinExistence type="predicted"/>
<evidence type="ECO:0000313" key="6">
    <source>
        <dbReference type="Proteomes" id="UP001501207"/>
    </source>
</evidence>
<accession>A0ABP8FUT8</accession>
<evidence type="ECO:0000313" key="5">
    <source>
        <dbReference type="EMBL" id="GAA4311436.1"/>
    </source>
</evidence>
<protein>
    <submittedName>
        <fullName evidence="5">UpxY family transcription antiterminator</fullName>
    </submittedName>
</protein>
<dbReference type="PANTHER" id="PTHR30265:SF4">
    <property type="entry name" value="KOW MOTIF FAMILY PROTEIN, EXPRESSED"/>
    <property type="match status" value="1"/>
</dbReference>
<dbReference type="CDD" id="cd09895">
    <property type="entry name" value="NGN_SP_UpxY"/>
    <property type="match status" value="1"/>
</dbReference>
<dbReference type="SUPFAM" id="SSF82679">
    <property type="entry name" value="N-utilization substance G protein NusG, N-terminal domain"/>
    <property type="match status" value="1"/>
</dbReference>
<dbReference type="InterPro" id="IPR006645">
    <property type="entry name" value="NGN-like_dom"/>
</dbReference>
<dbReference type="SUPFAM" id="SSF50104">
    <property type="entry name" value="Translation proteins SH3-like domain"/>
    <property type="match status" value="1"/>
</dbReference>
<keyword evidence="2" id="KW-0805">Transcription regulation</keyword>
<keyword evidence="3" id="KW-0804">Transcription</keyword>
<keyword evidence="6" id="KW-1185">Reference proteome</keyword>
<dbReference type="InterPro" id="IPR008991">
    <property type="entry name" value="Translation_prot_SH3-like_sf"/>
</dbReference>
<dbReference type="NCBIfam" id="NF033644">
    <property type="entry name" value="antiterm_UpxY"/>
    <property type="match status" value="1"/>
</dbReference>
<evidence type="ECO:0000256" key="3">
    <source>
        <dbReference type="ARBA" id="ARBA00023163"/>
    </source>
</evidence>
<dbReference type="InterPro" id="IPR043425">
    <property type="entry name" value="NusG-like"/>
</dbReference>
<organism evidence="5 6">
    <name type="scientific">Compostibacter hankyongensis</name>
    <dbReference type="NCBI Taxonomy" id="1007089"/>
    <lineage>
        <taxon>Bacteria</taxon>
        <taxon>Pseudomonadati</taxon>
        <taxon>Bacteroidota</taxon>
        <taxon>Chitinophagia</taxon>
        <taxon>Chitinophagales</taxon>
        <taxon>Chitinophagaceae</taxon>
        <taxon>Compostibacter</taxon>
    </lineage>
</organism>
<dbReference type="Gene3D" id="3.30.70.940">
    <property type="entry name" value="NusG, N-terminal domain"/>
    <property type="match status" value="1"/>
</dbReference>
<gene>
    <name evidence="5" type="ORF">GCM10023143_20550</name>
</gene>